<comment type="catalytic activity">
    <reaction evidence="9 10">
        <text>L-threonyl-[protein] + FAD = FMN-L-threonyl-[protein] + AMP + H(+)</text>
        <dbReference type="Rhea" id="RHEA:36847"/>
        <dbReference type="Rhea" id="RHEA-COMP:11060"/>
        <dbReference type="Rhea" id="RHEA-COMP:11061"/>
        <dbReference type="ChEBI" id="CHEBI:15378"/>
        <dbReference type="ChEBI" id="CHEBI:30013"/>
        <dbReference type="ChEBI" id="CHEBI:57692"/>
        <dbReference type="ChEBI" id="CHEBI:74257"/>
        <dbReference type="ChEBI" id="CHEBI:456215"/>
        <dbReference type="EC" id="2.7.1.180"/>
    </reaction>
</comment>
<evidence type="ECO:0000256" key="6">
    <source>
        <dbReference type="ARBA" id="ARBA00022827"/>
    </source>
</evidence>
<dbReference type="Gene3D" id="3.10.520.10">
    <property type="entry name" value="ApbE-like domains"/>
    <property type="match status" value="1"/>
</dbReference>
<evidence type="ECO:0000256" key="10">
    <source>
        <dbReference type="PIRNR" id="PIRNR006268"/>
    </source>
</evidence>
<dbReference type="InterPro" id="IPR024932">
    <property type="entry name" value="ApbE"/>
</dbReference>
<feature type="chain" id="PRO_5039892350" description="FAD:protein FMN transferase" evidence="12">
    <location>
        <begin position="22"/>
        <end position="357"/>
    </location>
</feature>
<evidence type="ECO:0000256" key="1">
    <source>
        <dbReference type="ARBA" id="ARBA00011955"/>
    </source>
</evidence>
<name>A0A386H117_9CLOT</name>
<dbReference type="InterPro" id="IPR003374">
    <property type="entry name" value="ApbE-like_sf"/>
</dbReference>
<dbReference type="GO" id="GO:0046872">
    <property type="term" value="F:metal ion binding"/>
    <property type="evidence" value="ECO:0007669"/>
    <property type="project" value="UniProtKB-UniRule"/>
</dbReference>
<organism evidence="13 14">
    <name type="scientific">Clostridium fermenticellae</name>
    <dbReference type="NCBI Taxonomy" id="2068654"/>
    <lineage>
        <taxon>Bacteria</taxon>
        <taxon>Bacillati</taxon>
        <taxon>Bacillota</taxon>
        <taxon>Clostridia</taxon>
        <taxon>Eubacteriales</taxon>
        <taxon>Clostridiaceae</taxon>
        <taxon>Clostridium</taxon>
    </lineage>
</organism>
<reference evidence="13 14" key="1">
    <citation type="journal article" date="2019" name="Int. J. Syst. Evol. Microbiol.">
        <title>Clostridium fermenticellae sp. nov., isolated from the mud in a fermentation cellar for the production of the Chinese liquor, baijiu.</title>
        <authorList>
            <person name="Xu P.X."/>
            <person name="Chai L.J."/>
            <person name="Qiu T."/>
            <person name="Zhang X.J."/>
            <person name="Lu Z.M."/>
            <person name="Xiao C."/>
            <person name="Wang S.T."/>
            <person name="Shen C.H."/>
            <person name="Shi J.S."/>
            <person name="Xu Z.H."/>
        </authorList>
    </citation>
    <scope>NUCLEOTIDE SEQUENCE [LARGE SCALE GENOMIC DNA]</scope>
    <source>
        <strain evidence="13 14">JN500901</strain>
    </source>
</reference>
<evidence type="ECO:0000313" key="14">
    <source>
        <dbReference type="Proteomes" id="UP000266301"/>
    </source>
</evidence>
<proteinExistence type="inferred from homology"/>
<keyword evidence="4 10" id="KW-0808">Transferase</keyword>
<dbReference type="PIRSF" id="PIRSF006268">
    <property type="entry name" value="ApbE"/>
    <property type="match status" value="1"/>
</dbReference>
<protein>
    <recommendedName>
        <fullName evidence="2 10">FAD:protein FMN transferase</fullName>
        <ecNumber evidence="1 10">2.7.1.180</ecNumber>
    </recommendedName>
    <alternativeName>
        <fullName evidence="8 10">Flavin transferase</fullName>
    </alternativeName>
</protein>
<evidence type="ECO:0000256" key="3">
    <source>
        <dbReference type="ARBA" id="ARBA00022630"/>
    </source>
</evidence>
<gene>
    <name evidence="13" type="ORF">D4Z93_01835</name>
</gene>
<evidence type="ECO:0000256" key="7">
    <source>
        <dbReference type="ARBA" id="ARBA00022842"/>
    </source>
</evidence>
<dbReference type="GO" id="GO:0016740">
    <property type="term" value="F:transferase activity"/>
    <property type="evidence" value="ECO:0007669"/>
    <property type="project" value="UniProtKB-UniRule"/>
</dbReference>
<keyword evidence="14" id="KW-1185">Reference proteome</keyword>
<dbReference type="AlphaFoldDB" id="A0A386H117"/>
<dbReference type="RefSeq" id="WP_119970059.1">
    <property type="nucleotide sequence ID" value="NZ_CP032416.1"/>
</dbReference>
<evidence type="ECO:0000256" key="12">
    <source>
        <dbReference type="SAM" id="SignalP"/>
    </source>
</evidence>
<evidence type="ECO:0000256" key="2">
    <source>
        <dbReference type="ARBA" id="ARBA00016337"/>
    </source>
</evidence>
<evidence type="ECO:0000313" key="13">
    <source>
        <dbReference type="EMBL" id="AYD39350.1"/>
    </source>
</evidence>
<dbReference type="EC" id="2.7.1.180" evidence="1 10"/>
<sequence>MKRIICIFVCALLIVPLGGCSASSIFGSKNKMYKEDFMTMDTSMELSASGKNAEKAVEESKKRLFKLNDMASTTIKTSDISKINDAAGKEYVKVHPEVIKMILASKKYSEITSGEYDITVGPIVNLWGIGTDDQKIPGDSEIKARLPLIDYKKISVNEKESSVMLKDPDMAIDLGGVAKGFAGDEVLKIYKKYGIKNGLINLGSSSIYAVGKNEDNGDWTVGVKHPRSEASQNFLGILSVSDKGISTSGDYERFFIKNGKRYFHIMNPKTGYPVDNGIMSVTVVVDGSVKDANMLADILSLVVFELGAERGIKLINSMSNVSCEVTMTNYNVYTSKGFKNIMSDLNKDFKYKNLPSK</sequence>
<keyword evidence="12" id="KW-0732">Signal</keyword>
<comment type="similarity">
    <text evidence="10">Belongs to the ApbE family.</text>
</comment>
<keyword evidence="6 10" id="KW-0274">FAD</keyword>
<dbReference type="KEGG" id="cfer:D4Z93_01835"/>
<feature type="binding site" evidence="11">
    <location>
        <position position="297"/>
    </location>
    <ligand>
        <name>Mg(2+)</name>
        <dbReference type="ChEBI" id="CHEBI:18420"/>
    </ligand>
</feature>
<evidence type="ECO:0000256" key="9">
    <source>
        <dbReference type="ARBA" id="ARBA00048540"/>
    </source>
</evidence>
<dbReference type="Proteomes" id="UP000266301">
    <property type="component" value="Chromosome"/>
</dbReference>
<evidence type="ECO:0000256" key="4">
    <source>
        <dbReference type="ARBA" id="ARBA00022679"/>
    </source>
</evidence>
<dbReference type="PANTHER" id="PTHR30040:SF2">
    <property type="entry name" value="FAD:PROTEIN FMN TRANSFERASE"/>
    <property type="match status" value="1"/>
</dbReference>
<dbReference type="PANTHER" id="PTHR30040">
    <property type="entry name" value="THIAMINE BIOSYNTHESIS LIPOPROTEIN APBE"/>
    <property type="match status" value="1"/>
</dbReference>
<dbReference type="OrthoDB" id="9778595at2"/>
<feature type="signal peptide" evidence="12">
    <location>
        <begin position="1"/>
        <end position="21"/>
    </location>
</feature>
<keyword evidence="5 10" id="KW-0479">Metal-binding</keyword>
<evidence type="ECO:0000256" key="11">
    <source>
        <dbReference type="PIRSR" id="PIRSR006268-2"/>
    </source>
</evidence>
<comment type="cofactor">
    <cofactor evidence="11">
        <name>Mg(2+)</name>
        <dbReference type="ChEBI" id="CHEBI:18420"/>
    </cofactor>
    <cofactor evidence="11">
        <name>Mn(2+)</name>
        <dbReference type="ChEBI" id="CHEBI:29035"/>
    </cofactor>
    <text evidence="11">Magnesium. Can also use manganese.</text>
</comment>
<accession>A0A386H117</accession>
<dbReference type="Pfam" id="PF02424">
    <property type="entry name" value="ApbE"/>
    <property type="match status" value="1"/>
</dbReference>
<dbReference type="SUPFAM" id="SSF143631">
    <property type="entry name" value="ApbE-like"/>
    <property type="match status" value="1"/>
</dbReference>
<feature type="binding site" evidence="11">
    <location>
        <position position="176"/>
    </location>
    <ligand>
        <name>Mg(2+)</name>
        <dbReference type="ChEBI" id="CHEBI:18420"/>
    </ligand>
</feature>
<keyword evidence="3 10" id="KW-0285">Flavoprotein</keyword>
<dbReference type="EMBL" id="CP032416">
    <property type="protein sequence ID" value="AYD39350.1"/>
    <property type="molecule type" value="Genomic_DNA"/>
</dbReference>
<evidence type="ECO:0000256" key="5">
    <source>
        <dbReference type="ARBA" id="ARBA00022723"/>
    </source>
</evidence>
<evidence type="ECO:0000256" key="8">
    <source>
        <dbReference type="ARBA" id="ARBA00031306"/>
    </source>
</evidence>
<keyword evidence="7 10" id="KW-0460">Magnesium</keyword>